<gene>
    <name evidence="2" type="ORF">PCOR1329_LOCUS73253</name>
</gene>
<feature type="non-terminal residue" evidence="2">
    <location>
        <position position="455"/>
    </location>
</feature>
<dbReference type="EMBL" id="CAUYUJ010019849">
    <property type="protein sequence ID" value="CAK0894122.1"/>
    <property type="molecule type" value="Genomic_DNA"/>
</dbReference>
<feature type="compositionally biased region" description="Basic residues" evidence="1">
    <location>
        <begin position="359"/>
        <end position="374"/>
    </location>
</feature>
<sequence length="455" mass="48704">MLPRSLWFRHFRRERSNRLAVLSGPHRSRTARGIQRTIGSWSQADNVPPASWAARLARDSLDTEQLRKQGTGACRASMPARSLPPPLQPAAAGQPQPRAAREQPQPRPLAFRLRCAAPGRSSSPAAAGQGQRQPASRSPRGGPSRSLGRGLRCAACDARPRAAAHRQPQPQPASGAPGRSPSGGCPGLSMEAAGPWRRWGPGSRSPYFGAAGALKRAPGPSKIARSEERALGKAWGLGHKQPHAKPTPASKISERSAGFENSRDACSQVNPSRGARRPSVDSTRRGGVRKCSQWGTPPSLFMASAAAGQWSGRPSSATARRLARTHLSRGMKAHAPSVARSRGEDRLIDCAAKGPRLNKDRRGRGPGSRGRRTSRRGETAGRPRRLHFQKRNAPSAVMGGHHAIGDSTVPEQIAWKSRSGSRGLACLEPATRHELLCPQVEVQKTGSGRRPRATS</sequence>
<evidence type="ECO:0000313" key="3">
    <source>
        <dbReference type="Proteomes" id="UP001189429"/>
    </source>
</evidence>
<keyword evidence="3" id="KW-1185">Reference proteome</keyword>
<reference evidence="2" key="1">
    <citation type="submission" date="2023-10" db="EMBL/GenBank/DDBJ databases">
        <authorList>
            <person name="Chen Y."/>
            <person name="Shah S."/>
            <person name="Dougan E. K."/>
            <person name="Thang M."/>
            <person name="Chan C."/>
        </authorList>
    </citation>
    <scope>NUCLEOTIDE SEQUENCE [LARGE SCALE GENOMIC DNA]</scope>
</reference>
<feature type="compositionally biased region" description="Basic residues" evidence="1">
    <location>
        <begin position="321"/>
        <end position="332"/>
    </location>
</feature>
<evidence type="ECO:0000313" key="2">
    <source>
        <dbReference type="EMBL" id="CAK0894122.1"/>
    </source>
</evidence>
<organism evidence="2 3">
    <name type="scientific">Prorocentrum cordatum</name>
    <dbReference type="NCBI Taxonomy" id="2364126"/>
    <lineage>
        <taxon>Eukaryota</taxon>
        <taxon>Sar</taxon>
        <taxon>Alveolata</taxon>
        <taxon>Dinophyceae</taxon>
        <taxon>Prorocentrales</taxon>
        <taxon>Prorocentraceae</taxon>
        <taxon>Prorocentrum</taxon>
    </lineage>
</organism>
<evidence type="ECO:0000256" key="1">
    <source>
        <dbReference type="SAM" id="MobiDB-lite"/>
    </source>
</evidence>
<feature type="region of interest" description="Disordered" evidence="1">
    <location>
        <begin position="67"/>
        <end position="405"/>
    </location>
</feature>
<name>A0ABN9X7I9_9DINO</name>
<comment type="caution">
    <text evidence="2">The sequence shown here is derived from an EMBL/GenBank/DDBJ whole genome shotgun (WGS) entry which is preliminary data.</text>
</comment>
<feature type="compositionally biased region" description="Low complexity" evidence="1">
    <location>
        <begin position="165"/>
        <end position="189"/>
    </location>
</feature>
<proteinExistence type="predicted"/>
<dbReference type="Proteomes" id="UP001189429">
    <property type="component" value="Unassembled WGS sequence"/>
</dbReference>
<feature type="compositionally biased region" description="Low complexity" evidence="1">
    <location>
        <begin position="116"/>
        <end position="157"/>
    </location>
</feature>
<protein>
    <submittedName>
        <fullName evidence="2">Uncharacterized protein</fullName>
    </submittedName>
</protein>
<accession>A0ABN9X7I9</accession>
<feature type="compositionally biased region" description="Low complexity" evidence="1">
    <location>
        <begin position="89"/>
        <end position="98"/>
    </location>
</feature>